<keyword evidence="5" id="KW-0418">Kinase</keyword>
<evidence type="ECO:0000313" key="12">
    <source>
        <dbReference type="Proteomes" id="UP001147760"/>
    </source>
</evidence>
<evidence type="ECO:0000256" key="1">
    <source>
        <dbReference type="ARBA" id="ARBA00012513"/>
    </source>
</evidence>
<dbReference type="EMBL" id="JAPWDO010000005">
    <property type="protein sequence ID" value="KAJ5470301.1"/>
    <property type="molecule type" value="Genomic_DNA"/>
</dbReference>
<dbReference type="Gene3D" id="3.30.200.20">
    <property type="entry name" value="Phosphorylase Kinase, domain 1"/>
    <property type="match status" value="1"/>
</dbReference>
<dbReference type="AlphaFoldDB" id="A0A9X0BK53"/>
<keyword evidence="12" id="KW-1185">Reference proteome</keyword>
<protein>
    <recommendedName>
        <fullName evidence="1">non-specific serine/threonine protein kinase</fullName>
        <ecNumber evidence="1">2.7.11.1</ecNumber>
    </recommendedName>
</protein>
<evidence type="ECO:0000256" key="3">
    <source>
        <dbReference type="ARBA" id="ARBA00022679"/>
    </source>
</evidence>
<evidence type="ECO:0000256" key="8">
    <source>
        <dbReference type="ARBA" id="ARBA00048679"/>
    </source>
</evidence>
<feature type="compositionally biased region" description="Polar residues" evidence="9">
    <location>
        <begin position="8"/>
        <end position="26"/>
    </location>
</feature>
<dbReference type="InterPro" id="IPR051334">
    <property type="entry name" value="SRPK"/>
</dbReference>
<evidence type="ECO:0000256" key="9">
    <source>
        <dbReference type="SAM" id="MobiDB-lite"/>
    </source>
</evidence>
<dbReference type="OrthoDB" id="5979581at2759"/>
<dbReference type="GO" id="GO:0050684">
    <property type="term" value="P:regulation of mRNA processing"/>
    <property type="evidence" value="ECO:0007669"/>
    <property type="project" value="TreeGrafter"/>
</dbReference>
<dbReference type="GO" id="GO:0004674">
    <property type="term" value="F:protein serine/threonine kinase activity"/>
    <property type="evidence" value="ECO:0007669"/>
    <property type="project" value="UniProtKB-KW"/>
</dbReference>
<evidence type="ECO:0000313" key="11">
    <source>
        <dbReference type="EMBL" id="KAJ5470301.1"/>
    </source>
</evidence>
<comment type="catalytic activity">
    <reaction evidence="7">
        <text>L-threonyl-[protein] + ATP = O-phospho-L-threonyl-[protein] + ADP + H(+)</text>
        <dbReference type="Rhea" id="RHEA:46608"/>
        <dbReference type="Rhea" id="RHEA-COMP:11060"/>
        <dbReference type="Rhea" id="RHEA-COMP:11605"/>
        <dbReference type="ChEBI" id="CHEBI:15378"/>
        <dbReference type="ChEBI" id="CHEBI:30013"/>
        <dbReference type="ChEBI" id="CHEBI:30616"/>
        <dbReference type="ChEBI" id="CHEBI:61977"/>
        <dbReference type="ChEBI" id="CHEBI:456216"/>
        <dbReference type="EC" id="2.7.11.1"/>
    </reaction>
</comment>
<reference evidence="11" key="1">
    <citation type="submission" date="2022-12" db="EMBL/GenBank/DDBJ databases">
        <authorList>
            <person name="Petersen C."/>
        </authorList>
    </citation>
    <scope>NUCLEOTIDE SEQUENCE</scope>
    <source>
        <strain evidence="11">IBT 17660</strain>
    </source>
</reference>
<dbReference type="SUPFAM" id="SSF56112">
    <property type="entry name" value="Protein kinase-like (PK-like)"/>
    <property type="match status" value="1"/>
</dbReference>
<dbReference type="InterPro" id="IPR011009">
    <property type="entry name" value="Kinase-like_dom_sf"/>
</dbReference>
<evidence type="ECO:0000256" key="5">
    <source>
        <dbReference type="ARBA" id="ARBA00022777"/>
    </source>
</evidence>
<keyword evidence="6" id="KW-0067">ATP-binding</keyword>
<dbReference type="GO" id="GO:0000245">
    <property type="term" value="P:spliceosomal complex assembly"/>
    <property type="evidence" value="ECO:0007669"/>
    <property type="project" value="TreeGrafter"/>
</dbReference>
<dbReference type="InterPro" id="IPR000719">
    <property type="entry name" value="Prot_kinase_dom"/>
</dbReference>
<dbReference type="PROSITE" id="PS50011">
    <property type="entry name" value="PROTEIN_KINASE_DOM"/>
    <property type="match status" value="1"/>
</dbReference>
<organism evidence="11 12">
    <name type="scientific">Penicillium desertorum</name>
    <dbReference type="NCBI Taxonomy" id="1303715"/>
    <lineage>
        <taxon>Eukaryota</taxon>
        <taxon>Fungi</taxon>
        <taxon>Dikarya</taxon>
        <taxon>Ascomycota</taxon>
        <taxon>Pezizomycotina</taxon>
        <taxon>Eurotiomycetes</taxon>
        <taxon>Eurotiomycetidae</taxon>
        <taxon>Eurotiales</taxon>
        <taxon>Aspergillaceae</taxon>
        <taxon>Penicillium</taxon>
    </lineage>
</organism>
<keyword evidence="4" id="KW-0547">Nucleotide-binding</keyword>
<name>A0A9X0BK53_9EURO</name>
<evidence type="ECO:0000256" key="2">
    <source>
        <dbReference type="ARBA" id="ARBA00022527"/>
    </source>
</evidence>
<feature type="domain" description="Protein kinase" evidence="10">
    <location>
        <begin position="75"/>
        <end position="315"/>
    </location>
</feature>
<comment type="catalytic activity">
    <reaction evidence="8">
        <text>L-seryl-[protein] + ATP = O-phospho-L-seryl-[protein] + ADP + H(+)</text>
        <dbReference type="Rhea" id="RHEA:17989"/>
        <dbReference type="Rhea" id="RHEA-COMP:9863"/>
        <dbReference type="Rhea" id="RHEA-COMP:11604"/>
        <dbReference type="ChEBI" id="CHEBI:15378"/>
        <dbReference type="ChEBI" id="CHEBI:29999"/>
        <dbReference type="ChEBI" id="CHEBI:30616"/>
        <dbReference type="ChEBI" id="CHEBI:83421"/>
        <dbReference type="ChEBI" id="CHEBI:456216"/>
        <dbReference type="EC" id="2.7.11.1"/>
    </reaction>
</comment>
<evidence type="ECO:0000259" key="10">
    <source>
        <dbReference type="PROSITE" id="PS50011"/>
    </source>
</evidence>
<proteinExistence type="predicted"/>
<comment type="caution">
    <text evidence="11">The sequence shown here is derived from an EMBL/GenBank/DDBJ whole genome shotgun (WGS) entry which is preliminary data.</text>
</comment>
<reference evidence="11" key="2">
    <citation type="journal article" date="2023" name="IMA Fungus">
        <title>Comparative genomic study of the Penicillium genus elucidates a diverse pangenome and 15 lateral gene transfer events.</title>
        <authorList>
            <person name="Petersen C."/>
            <person name="Sorensen T."/>
            <person name="Nielsen M.R."/>
            <person name="Sondergaard T.E."/>
            <person name="Sorensen J.L."/>
            <person name="Fitzpatrick D.A."/>
            <person name="Frisvad J.C."/>
            <person name="Nielsen K.L."/>
        </authorList>
    </citation>
    <scope>NUCLEOTIDE SEQUENCE</scope>
    <source>
        <strain evidence="11">IBT 17660</strain>
    </source>
</reference>
<evidence type="ECO:0000256" key="6">
    <source>
        <dbReference type="ARBA" id="ARBA00022840"/>
    </source>
</evidence>
<keyword evidence="3" id="KW-0808">Transferase</keyword>
<dbReference type="EC" id="2.7.11.1" evidence="1"/>
<evidence type="ECO:0000256" key="4">
    <source>
        <dbReference type="ARBA" id="ARBA00022741"/>
    </source>
</evidence>
<accession>A0A9X0BK53</accession>
<dbReference type="Gene3D" id="1.10.510.10">
    <property type="entry name" value="Transferase(Phosphotransferase) domain 1"/>
    <property type="match status" value="2"/>
</dbReference>
<keyword evidence="2" id="KW-0723">Serine/threonine-protein kinase</keyword>
<dbReference type="PANTHER" id="PTHR47634">
    <property type="entry name" value="PROTEIN KINASE DOMAIN-CONTAINING PROTEIN-RELATED"/>
    <property type="match status" value="1"/>
</dbReference>
<dbReference type="Pfam" id="PF00069">
    <property type="entry name" value="Pkinase"/>
    <property type="match status" value="1"/>
</dbReference>
<dbReference type="SMART" id="SM00220">
    <property type="entry name" value="S_TKc"/>
    <property type="match status" value="1"/>
</dbReference>
<feature type="region of interest" description="Disordered" evidence="9">
    <location>
        <begin position="1"/>
        <end position="37"/>
    </location>
</feature>
<sequence>MPPLWAAATSSLKSFSTRSGGKTTVASPPEKPRTLPTTGFRTIEIDQPVEEEELPDYQVDRFYPARLGEVLQNRYQIIAKLGFGTSSTSWLARDLKDHQYVTLKLYVHTSLVHRELPVYHHIARRMAESSHRGRGNIRRLLDSFEMTGPQGKHVVLVFEPAQMSLRDMRLVFRRGGFDEDFIRGTIIELLETLDFLHTHGEVVHTDVHPGNLLLGVDDNNLLKPFEEREFSSPVPRKQAWDLLESKKLFTARDEDGDLYDALHLAQLIAALGPPPPEFLARNPERKADFWDEQGKWLGLAPIPPDNRSSGDPLGE</sequence>
<dbReference type="GO" id="GO:0005524">
    <property type="term" value="F:ATP binding"/>
    <property type="evidence" value="ECO:0007669"/>
    <property type="project" value="UniProtKB-KW"/>
</dbReference>
<gene>
    <name evidence="11" type="ORF">N7530_007658</name>
</gene>
<dbReference type="Proteomes" id="UP001147760">
    <property type="component" value="Unassembled WGS sequence"/>
</dbReference>
<evidence type="ECO:0000256" key="7">
    <source>
        <dbReference type="ARBA" id="ARBA00047899"/>
    </source>
</evidence>
<dbReference type="PANTHER" id="PTHR47634:SF9">
    <property type="entry name" value="PROTEIN KINASE DOMAIN-CONTAINING PROTEIN-RELATED"/>
    <property type="match status" value="1"/>
</dbReference>